<dbReference type="Gene3D" id="3.90.1150.10">
    <property type="entry name" value="Aspartate Aminotransferase, domain 1"/>
    <property type="match status" value="1"/>
</dbReference>
<proteinExistence type="inferred from homology"/>
<dbReference type="InterPro" id="IPR005861">
    <property type="entry name" value="HisP_aminotrans"/>
</dbReference>
<dbReference type="GO" id="GO:0004400">
    <property type="term" value="F:histidinol-phosphate transaminase activity"/>
    <property type="evidence" value="ECO:0007669"/>
    <property type="project" value="UniProtKB-EC"/>
</dbReference>
<dbReference type="InterPro" id="IPR004839">
    <property type="entry name" value="Aminotransferase_I/II_large"/>
</dbReference>
<dbReference type="PANTHER" id="PTHR42885">
    <property type="entry name" value="HISTIDINOL-PHOSPHATE AMINOTRANSFERASE-RELATED"/>
    <property type="match status" value="1"/>
</dbReference>
<comment type="caution">
    <text evidence="11">The sequence shown here is derived from an EMBL/GenBank/DDBJ whole genome shotgun (WGS) entry which is preliminary data.</text>
</comment>
<dbReference type="NCBIfam" id="TIGR01141">
    <property type="entry name" value="hisC"/>
    <property type="match status" value="1"/>
</dbReference>
<gene>
    <name evidence="9 11" type="primary">hisC</name>
    <name evidence="11" type="ORF">NK125_07755</name>
</gene>
<comment type="catalytic activity">
    <reaction evidence="9">
        <text>L-histidinol phosphate + 2-oxoglutarate = 3-(imidazol-4-yl)-2-oxopropyl phosphate + L-glutamate</text>
        <dbReference type="Rhea" id="RHEA:23744"/>
        <dbReference type="ChEBI" id="CHEBI:16810"/>
        <dbReference type="ChEBI" id="CHEBI:29985"/>
        <dbReference type="ChEBI" id="CHEBI:57766"/>
        <dbReference type="ChEBI" id="CHEBI:57980"/>
        <dbReference type="EC" id="2.6.1.9"/>
    </reaction>
</comment>
<evidence type="ECO:0000256" key="8">
    <source>
        <dbReference type="ARBA" id="ARBA00023102"/>
    </source>
</evidence>
<dbReference type="InterPro" id="IPR015424">
    <property type="entry name" value="PyrdxlP-dep_Trfase"/>
</dbReference>
<evidence type="ECO:0000256" key="4">
    <source>
        <dbReference type="ARBA" id="ARBA00022576"/>
    </source>
</evidence>
<evidence type="ECO:0000259" key="10">
    <source>
        <dbReference type="Pfam" id="PF00155"/>
    </source>
</evidence>
<sequence length="350" mass="40287">MKSFEANIKKVVPYTPGEQPQNKVIKLNTNENPYPPSKEVEKVLHNFDVDVLRLYPDPTIKELVDTIADYHGVDPEQVFAGVGSDEVLALSFLTFFHGKKPILFPKVTYSFYKVWADLYDIPYKCTELDENFVIEKEDFYEDNGGIIIPNPNAPTSLYMELSEIEDILKHNQDVVVIIDEAYIDYAKESALKLLDRYENLLVIRTFSKSRSMAGMRIGYGIGSKVLIKHLNNTKHSFNSYTLNAVSIQCGKASIEDDAYFKEMIARVIETREQVKIELKSLGFTVLDSSTNFLFVKHKEANAKKLFEALKAKDIYVRHWMDEPVSDYLRISIGTNEEMEKLIKFMKEYLN</sequence>
<reference evidence="11 12" key="1">
    <citation type="journal article" date="2022" name="Genome Biol. Evol.">
        <title>Host diet, physiology and behaviors set the stage for Lachnospiraceae cladogenesis.</title>
        <authorList>
            <person name="Vera-Ponce De Leon A."/>
            <person name="Schneider M."/>
            <person name="Jahnes B.C."/>
            <person name="Sadowski V."/>
            <person name="Camuy-Velez L.A."/>
            <person name="Duan J."/>
            <person name="Sabree Z.L."/>
        </authorList>
    </citation>
    <scope>NUCLEOTIDE SEQUENCE [LARGE SCALE GENOMIC DNA]</scope>
    <source>
        <strain evidence="11 12">PAL113</strain>
    </source>
</reference>
<dbReference type="HAMAP" id="MF_01023">
    <property type="entry name" value="HisC_aminotrans_2"/>
    <property type="match status" value="1"/>
</dbReference>
<dbReference type="InterPro" id="IPR015422">
    <property type="entry name" value="PyrdxlP-dep_Trfase_small"/>
</dbReference>
<keyword evidence="4 9" id="KW-0032">Aminotransferase</keyword>
<comment type="pathway">
    <text evidence="9">Amino-acid biosynthesis; L-histidine biosynthesis; L-histidine from 5-phospho-alpha-D-ribose 1-diphosphate: step 7/9.</text>
</comment>
<feature type="domain" description="Aminotransferase class I/classII large" evidence="10">
    <location>
        <begin position="23"/>
        <end position="343"/>
    </location>
</feature>
<evidence type="ECO:0000256" key="6">
    <source>
        <dbReference type="ARBA" id="ARBA00022679"/>
    </source>
</evidence>
<dbReference type="SUPFAM" id="SSF53383">
    <property type="entry name" value="PLP-dependent transferases"/>
    <property type="match status" value="1"/>
</dbReference>
<evidence type="ECO:0000256" key="9">
    <source>
        <dbReference type="HAMAP-Rule" id="MF_01023"/>
    </source>
</evidence>
<keyword evidence="7 9" id="KW-0663">Pyridoxal phosphate</keyword>
<dbReference type="PROSITE" id="PS00599">
    <property type="entry name" value="AA_TRANSFER_CLASS_2"/>
    <property type="match status" value="1"/>
</dbReference>
<evidence type="ECO:0000313" key="12">
    <source>
        <dbReference type="Proteomes" id="UP001523566"/>
    </source>
</evidence>
<feature type="modified residue" description="N6-(pyridoxal phosphate)lysine" evidence="9">
    <location>
        <position position="208"/>
    </location>
</feature>
<dbReference type="PANTHER" id="PTHR42885:SF2">
    <property type="entry name" value="HISTIDINOL-PHOSPHATE AMINOTRANSFERASE"/>
    <property type="match status" value="1"/>
</dbReference>
<evidence type="ECO:0000256" key="7">
    <source>
        <dbReference type="ARBA" id="ARBA00022898"/>
    </source>
</evidence>
<evidence type="ECO:0000256" key="2">
    <source>
        <dbReference type="ARBA" id="ARBA00007970"/>
    </source>
</evidence>
<keyword evidence="12" id="KW-1185">Reference proteome</keyword>
<dbReference type="Proteomes" id="UP001523566">
    <property type="component" value="Unassembled WGS sequence"/>
</dbReference>
<dbReference type="InterPro" id="IPR001917">
    <property type="entry name" value="Aminotrans_II_pyridoxalP_BS"/>
</dbReference>
<dbReference type="CDD" id="cd00609">
    <property type="entry name" value="AAT_like"/>
    <property type="match status" value="1"/>
</dbReference>
<dbReference type="Pfam" id="PF00155">
    <property type="entry name" value="Aminotran_1_2"/>
    <property type="match status" value="1"/>
</dbReference>
<evidence type="ECO:0000256" key="1">
    <source>
        <dbReference type="ARBA" id="ARBA00001933"/>
    </source>
</evidence>
<name>A0ABT1E901_9FIRM</name>
<evidence type="ECO:0000256" key="3">
    <source>
        <dbReference type="ARBA" id="ARBA00011738"/>
    </source>
</evidence>
<evidence type="ECO:0000256" key="5">
    <source>
        <dbReference type="ARBA" id="ARBA00022605"/>
    </source>
</evidence>
<dbReference type="EMBL" id="JAMZFW010000009">
    <property type="protein sequence ID" value="MCP1102301.1"/>
    <property type="molecule type" value="Genomic_DNA"/>
</dbReference>
<dbReference type="Gene3D" id="3.40.640.10">
    <property type="entry name" value="Type I PLP-dependent aspartate aminotransferase-like (Major domain)"/>
    <property type="match status" value="1"/>
</dbReference>
<dbReference type="InterPro" id="IPR015421">
    <property type="entry name" value="PyrdxlP-dep_Trfase_major"/>
</dbReference>
<keyword evidence="6 9" id="KW-0808">Transferase</keyword>
<keyword evidence="5 9" id="KW-0028">Amino-acid biosynthesis</keyword>
<protein>
    <recommendedName>
        <fullName evidence="9">Histidinol-phosphate aminotransferase</fullName>
        <ecNumber evidence="9">2.6.1.9</ecNumber>
    </recommendedName>
    <alternativeName>
        <fullName evidence="9">Imidazole acetol-phosphate transaminase</fullName>
    </alternativeName>
</protein>
<comment type="subunit">
    <text evidence="3 9">Homodimer.</text>
</comment>
<accession>A0ABT1E901</accession>
<keyword evidence="8 9" id="KW-0368">Histidine biosynthesis</keyword>
<evidence type="ECO:0000313" key="11">
    <source>
        <dbReference type="EMBL" id="MCP1102301.1"/>
    </source>
</evidence>
<comment type="similarity">
    <text evidence="2 9">Belongs to the class-II pyridoxal-phosphate-dependent aminotransferase family. Histidinol-phosphate aminotransferase subfamily.</text>
</comment>
<comment type="cofactor">
    <cofactor evidence="1 9">
        <name>pyridoxal 5'-phosphate</name>
        <dbReference type="ChEBI" id="CHEBI:597326"/>
    </cofactor>
</comment>
<dbReference type="RefSeq" id="WP_262066084.1">
    <property type="nucleotide sequence ID" value="NZ_JAMXOD010000009.1"/>
</dbReference>
<organism evidence="11 12">
    <name type="scientific">Aequitasia blattaphilus</name>
    <dbReference type="NCBI Taxonomy" id="2949332"/>
    <lineage>
        <taxon>Bacteria</taxon>
        <taxon>Bacillati</taxon>
        <taxon>Bacillota</taxon>
        <taxon>Clostridia</taxon>
        <taxon>Lachnospirales</taxon>
        <taxon>Lachnospiraceae</taxon>
        <taxon>Aequitasia</taxon>
    </lineage>
</organism>
<dbReference type="EC" id="2.6.1.9" evidence="9"/>